<evidence type="ECO:0000313" key="1">
    <source>
        <dbReference type="EMBL" id="RDL36281.1"/>
    </source>
</evidence>
<organism evidence="1 2">
    <name type="scientific">Venustampulla echinocandica</name>
    <dbReference type="NCBI Taxonomy" id="2656787"/>
    <lineage>
        <taxon>Eukaryota</taxon>
        <taxon>Fungi</taxon>
        <taxon>Dikarya</taxon>
        <taxon>Ascomycota</taxon>
        <taxon>Pezizomycotina</taxon>
        <taxon>Leotiomycetes</taxon>
        <taxon>Helotiales</taxon>
        <taxon>Pleuroascaceae</taxon>
        <taxon>Venustampulla</taxon>
    </lineage>
</organism>
<gene>
    <name evidence="1" type="ORF">BP5553_06893</name>
</gene>
<dbReference type="Proteomes" id="UP000254866">
    <property type="component" value="Unassembled WGS sequence"/>
</dbReference>
<proteinExistence type="predicted"/>
<dbReference type="EMBL" id="NPIC01000005">
    <property type="protein sequence ID" value="RDL36281.1"/>
    <property type="molecule type" value="Genomic_DNA"/>
</dbReference>
<name>A0A370TL79_9HELO</name>
<dbReference type="GeneID" id="43599742"/>
<comment type="caution">
    <text evidence="1">The sequence shown here is derived from an EMBL/GenBank/DDBJ whole genome shotgun (WGS) entry which is preliminary data.</text>
</comment>
<dbReference type="RefSeq" id="XP_031868937.1">
    <property type="nucleotide sequence ID" value="XM_032015516.1"/>
</dbReference>
<accession>A0A370TL79</accession>
<reference evidence="1 2" key="1">
    <citation type="journal article" date="2018" name="IMA Fungus">
        <title>IMA Genome-F 9: Draft genome sequence of Annulohypoxylon stygium, Aspergillus mulundensis, Berkeleyomyces basicola (syn. Thielaviopsis basicola), Ceratocystis smalleyi, two Cercospora beticola strains, Coleophoma cylindrospora, Fusarium fracticaudum, Phialophora cf. hyalina, and Morchella septimelata.</title>
        <authorList>
            <person name="Wingfield B.D."/>
            <person name="Bills G.F."/>
            <person name="Dong Y."/>
            <person name="Huang W."/>
            <person name="Nel W.J."/>
            <person name="Swalarsk-Parry B.S."/>
            <person name="Vaghefi N."/>
            <person name="Wilken P.M."/>
            <person name="An Z."/>
            <person name="de Beer Z.W."/>
            <person name="De Vos L."/>
            <person name="Chen L."/>
            <person name="Duong T.A."/>
            <person name="Gao Y."/>
            <person name="Hammerbacher A."/>
            <person name="Kikkert J.R."/>
            <person name="Li Y."/>
            <person name="Li H."/>
            <person name="Li K."/>
            <person name="Li Q."/>
            <person name="Liu X."/>
            <person name="Ma X."/>
            <person name="Naidoo K."/>
            <person name="Pethybridge S.J."/>
            <person name="Sun J."/>
            <person name="Steenkamp E.T."/>
            <person name="van der Nest M.A."/>
            <person name="van Wyk S."/>
            <person name="Wingfield M.J."/>
            <person name="Xiong C."/>
            <person name="Yue Q."/>
            <person name="Zhang X."/>
        </authorList>
    </citation>
    <scope>NUCLEOTIDE SEQUENCE [LARGE SCALE GENOMIC DNA]</scope>
    <source>
        <strain evidence="1 2">BP 5553</strain>
    </source>
</reference>
<evidence type="ECO:0000313" key="2">
    <source>
        <dbReference type="Proteomes" id="UP000254866"/>
    </source>
</evidence>
<protein>
    <submittedName>
        <fullName evidence="1">Uncharacterized protein</fullName>
    </submittedName>
</protein>
<sequence length="147" mass="17087">MPVPSVPPRGQPLGVSRLDHQIRRQNGSTSVLELSPQRVQLAKKNPPPNLTARVEELTRELGNQRQEIRFYRDGFENLQKLRETCYDAYQQLFLANHLDHDFERLNELIVQLHRALEGSVRREVRAEKSWMAFWGIEDKDESEGGLV</sequence>
<dbReference type="AlphaFoldDB" id="A0A370TL79"/>
<dbReference type="OrthoDB" id="3562829at2759"/>
<keyword evidence="2" id="KW-1185">Reference proteome</keyword>